<evidence type="ECO:0000256" key="1">
    <source>
        <dbReference type="ARBA" id="ARBA00022737"/>
    </source>
</evidence>
<keyword evidence="1" id="KW-0677">Repeat</keyword>
<dbReference type="PROSITE" id="PS50088">
    <property type="entry name" value="ANK_REPEAT"/>
    <property type="match status" value="2"/>
</dbReference>
<feature type="repeat" description="ANK" evidence="3">
    <location>
        <begin position="50"/>
        <end position="82"/>
    </location>
</feature>
<accession>A0A433Q4A9</accession>
<dbReference type="AlphaFoldDB" id="A0A433Q4A9"/>
<proteinExistence type="predicted"/>
<gene>
    <name evidence="4" type="ORF">BC938DRAFT_473329</name>
</gene>
<dbReference type="SUPFAM" id="SSF48403">
    <property type="entry name" value="Ankyrin repeat"/>
    <property type="match status" value="1"/>
</dbReference>
<dbReference type="PROSITE" id="PS50297">
    <property type="entry name" value="ANK_REP_REGION"/>
    <property type="match status" value="2"/>
</dbReference>
<evidence type="ECO:0000313" key="4">
    <source>
        <dbReference type="EMBL" id="RUS24607.1"/>
    </source>
</evidence>
<dbReference type="SMART" id="SM00248">
    <property type="entry name" value="ANK"/>
    <property type="match status" value="3"/>
</dbReference>
<comment type="caution">
    <text evidence="4">The sequence shown here is derived from an EMBL/GenBank/DDBJ whole genome shotgun (WGS) entry which is preliminary data.</text>
</comment>
<evidence type="ECO:0000313" key="5">
    <source>
        <dbReference type="Proteomes" id="UP000274822"/>
    </source>
</evidence>
<feature type="repeat" description="ANK" evidence="3">
    <location>
        <begin position="17"/>
        <end position="49"/>
    </location>
</feature>
<evidence type="ECO:0000256" key="3">
    <source>
        <dbReference type="PROSITE-ProRule" id="PRU00023"/>
    </source>
</evidence>
<dbReference type="PANTHER" id="PTHR24171">
    <property type="entry name" value="ANKYRIN REPEAT DOMAIN-CONTAINING PROTEIN 39-RELATED"/>
    <property type="match status" value="1"/>
</dbReference>
<dbReference type="PANTHER" id="PTHR24171:SF9">
    <property type="entry name" value="ANKYRIN REPEAT DOMAIN-CONTAINING PROTEIN 39"/>
    <property type="match status" value="1"/>
</dbReference>
<dbReference type="InterPro" id="IPR002110">
    <property type="entry name" value="Ankyrin_rpt"/>
</dbReference>
<organism evidence="4 5">
    <name type="scientific">Jimgerdemannia flammicorona</name>
    <dbReference type="NCBI Taxonomy" id="994334"/>
    <lineage>
        <taxon>Eukaryota</taxon>
        <taxon>Fungi</taxon>
        <taxon>Fungi incertae sedis</taxon>
        <taxon>Mucoromycota</taxon>
        <taxon>Mucoromycotina</taxon>
        <taxon>Endogonomycetes</taxon>
        <taxon>Endogonales</taxon>
        <taxon>Endogonaceae</taxon>
        <taxon>Jimgerdemannia</taxon>
    </lineage>
</organism>
<dbReference type="InterPro" id="IPR036770">
    <property type="entry name" value="Ankyrin_rpt-contain_sf"/>
</dbReference>
<protein>
    <submittedName>
        <fullName evidence="4">Ankyrin repeat protein</fullName>
    </submittedName>
</protein>
<evidence type="ECO:0000256" key="2">
    <source>
        <dbReference type="ARBA" id="ARBA00023043"/>
    </source>
</evidence>
<reference evidence="4 5" key="1">
    <citation type="journal article" date="2018" name="New Phytol.">
        <title>Phylogenomics of Endogonaceae and evolution of mycorrhizas within Mucoromycota.</title>
        <authorList>
            <person name="Chang Y."/>
            <person name="Desiro A."/>
            <person name="Na H."/>
            <person name="Sandor L."/>
            <person name="Lipzen A."/>
            <person name="Clum A."/>
            <person name="Barry K."/>
            <person name="Grigoriev I.V."/>
            <person name="Martin F.M."/>
            <person name="Stajich J.E."/>
            <person name="Smith M.E."/>
            <person name="Bonito G."/>
            <person name="Spatafora J.W."/>
        </authorList>
    </citation>
    <scope>NUCLEOTIDE SEQUENCE [LARGE SCALE GENOMIC DNA]</scope>
    <source>
        <strain evidence="4 5">AD002</strain>
    </source>
</reference>
<dbReference type="PRINTS" id="PR01415">
    <property type="entry name" value="ANKYRIN"/>
</dbReference>
<dbReference type="EMBL" id="RBNJ01015479">
    <property type="protein sequence ID" value="RUS24607.1"/>
    <property type="molecule type" value="Genomic_DNA"/>
</dbReference>
<name>A0A433Q4A9_9FUNG</name>
<dbReference type="Proteomes" id="UP000274822">
    <property type="component" value="Unassembled WGS sequence"/>
</dbReference>
<dbReference type="Pfam" id="PF12796">
    <property type="entry name" value="Ank_2"/>
    <property type="match status" value="1"/>
</dbReference>
<keyword evidence="2 3" id="KW-0040">ANK repeat</keyword>
<keyword evidence="5" id="KW-1185">Reference proteome</keyword>
<dbReference type="Pfam" id="PF13637">
    <property type="entry name" value="Ank_4"/>
    <property type="match status" value="1"/>
</dbReference>
<sequence length="115" mass="12887">MAKLLLDKDADVNARRQNWTPLHLAAENGHVEVAKLLFDMGGDMNVVDDWNLTPLHLASVKGHVAMIKLLLDLGVDGKANNRNPTPLHLASKNKRTKIVKLFKNYENSPKLSQRQ</sequence>
<dbReference type="Gene3D" id="1.25.40.20">
    <property type="entry name" value="Ankyrin repeat-containing domain"/>
    <property type="match status" value="2"/>
</dbReference>